<evidence type="ECO:0000256" key="3">
    <source>
        <dbReference type="ARBA" id="ARBA00023163"/>
    </source>
</evidence>
<evidence type="ECO:0000256" key="2">
    <source>
        <dbReference type="ARBA" id="ARBA00023125"/>
    </source>
</evidence>
<dbReference type="AlphaFoldDB" id="A0A0N8GP50"/>
<evidence type="ECO:0000313" key="7">
    <source>
        <dbReference type="Proteomes" id="UP000050501"/>
    </source>
</evidence>
<comment type="caution">
    <text evidence="5">The sequence shown here is derived from an EMBL/GenBank/DDBJ whole genome shotgun (WGS) entry which is preliminary data.</text>
</comment>
<keyword evidence="7" id="KW-1185">Reference proteome</keyword>
<name>A0A0N8GP50_9CHLR</name>
<reference evidence="5 7" key="1">
    <citation type="submission" date="2015-07" db="EMBL/GenBank/DDBJ databases">
        <title>Genome sequence of Levilinea saccharolytica DSM 16555.</title>
        <authorList>
            <person name="Hemp J."/>
            <person name="Ward L.M."/>
            <person name="Pace L.A."/>
            <person name="Fischer W.W."/>
        </authorList>
    </citation>
    <scope>NUCLEOTIDE SEQUENCE [LARGE SCALE GENOMIC DNA]</scope>
    <source>
        <strain evidence="5 7">KIBI-1</strain>
    </source>
</reference>
<dbReference type="Gene3D" id="1.10.10.10">
    <property type="entry name" value="Winged helix-like DNA-binding domain superfamily/Winged helix DNA-binding domain"/>
    <property type="match status" value="1"/>
</dbReference>
<dbReference type="InterPro" id="IPR036390">
    <property type="entry name" value="WH_DNA-bd_sf"/>
</dbReference>
<dbReference type="SMART" id="SM00418">
    <property type="entry name" value="HTH_ARSR"/>
    <property type="match status" value="1"/>
</dbReference>
<accession>A0A0N8GP50</accession>
<dbReference type="Pfam" id="PF01022">
    <property type="entry name" value="HTH_5"/>
    <property type="match status" value="1"/>
</dbReference>
<keyword evidence="3" id="KW-0804">Transcription</keyword>
<dbReference type="PRINTS" id="PR00778">
    <property type="entry name" value="HTHARSR"/>
</dbReference>
<dbReference type="GO" id="GO:0003677">
    <property type="term" value="F:DNA binding"/>
    <property type="evidence" value="ECO:0007669"/>
    <property type="project" value="UniProtKB-KW"/>
</dbReference>
<dbReference type="PANTHER" id="PTHR33154">
    <property type="entry name" value="TRANSCRIPTIONAL REGULATOR, ARSR FAMILY"/>
    <property type="match status" value="1"/>
</dbReference>
<dbReference type="InterPro" id="IPR051081">
    <property type="entry name" value="HTH_MetalResp_TranReg"/>
</dbReference>
<organism evidence="5 7">
    <name type="scientific">Levilinea saccharolytica</name>
    <dbReference type="NCBI Taxonomy" id="229921"/>
    <lineage>
        <taxon>Bacteria</taxon>
        <taxon>Bacillati</taxon>
        <taxon>Chloroflexota</taxon>
        <taxon>Anaerolineae</taxon>
        <taxon>Anaerolineales</taxon>
        <taxon>Anaerolineaceae</taxon>
        <taxon>Levilinea</taxon>
    </lineage>
</organism>
<dbReference type="EMBL" id="LGCM01000045">
    <property type="protein sequence ID" value="KPL79914.1"/>
    <property type="molecule type" value="Genomic_DNA"/>
</dbReference>
<evidence type="ECO:0000313" key="5">
    <source>
        <dbReference type="EMBL" id="KPL79914.1"/>
    </source>
</evidence>
<evidence type="ECO:0000259" key="4">
    <source>
        <dbReference type="PROSITE" id="PS50987"/>
    </source>
</evidence>
<feature type="domain" description="HTH arsR-type" evidence="4">
    <location>
        <begin position="6"/>
        <end position="103"/>
    </location>
</feature>
<dbReference type="CDD" id="cd00090">
    <property type="entry name" value="HTH_ARSR"/>
    <property type="match status" value="1"/>
</dbReference>
<proteinExistence type="predicted"/>
<gene>
    <name evidence="5" type="ORF">ADN01_13005</name>
    <name evidence="6" type="ORF">ADN01_13070</name>
</gene>
<dbReference type="GO" id="GO:0003700">
    <property type="term" value="F:DNA-binding transcription factor activity"/>
    <property type="evidence" value="ECO:0007669"/>
    <property type="project" value="InterPro"/>
</dbReference>
<keyword evidence="1" id="KW-0805">Transcription regulation</keyword>
<dbReference type="InterPro" id="IPR036388">
    <property type="entry name" value="WH-like_DNA-bd_sf"/>
</dbReference>
<dbReference type="STRING" id="229921.ADN01_13005"/>
<dbReference type="PROSITE" id="PS50987">
    <property type="entry name" value="HTH_ARSR_2"/>
    <property type="match status" value="1"/>
</dbReference>
<keyword evidence="2" id="KW-0238">DNA-binding</keyword>
<dbReference type="EMBL" id="LGCM01000045">
    <property type="protein sequence ID" value="KPL79915.1"/>
    <property type="molecule type" value="Genomic_DNA"/>
</dbReference>
<dbReference type="OrthoDB" id="9798835at2"/>
<evidence type="ECO:0000313" key="6">
    <source>
        <dbReference type="EMBL" id="KPL79915.1"/>
    </source>
</evidence>
<dbReference type="Proteomes" id="UP000050501">
    <property type="component" value="Unassembled WGS sequence"/>
</dbReference>
<protein>
    <recommendedName>
        <fullName evidence="4">HTH arsR-type domain-containing protein</fullName>
    </recommendedName>
</protein>
<evidence type="ECO:0000256" key="1">
    <source>
        <dbReference type="ARBA" id="ARBA00023015"/>
    </source>
</evidence>
<dbReference type="SUPFAM" id="SSF46785">
    <property type="entry name" value="Winged helix' DNA-binding domain"/>
    <property type="match status" value="1"/>
</dbReference>
<dbReference type="InterPro" id="IPR001845">
    <property type="entry name" value="HTH_ArsR_DNA-bd_dom"/>
</dbReference>
<dbReference type="InterPro" id="IPR011991">
    <property type="entry name" value="ArsR-like_HTH"/>
</dbReference>
<dbReference type="NCBIfam" id="NF033788">
    <property type="entry name" value="HTH_metalloreg"/>
    <property type="match status" value="1"/>
</dbReference>
<sequence length="120" mass="13347">MESSVFSSEDINQFARELKAISEPNRLLLLEKIIEGVQSNHDLGEALQIAPNLISHHLGVLREAGLVTVERDAHDARWVYYSPNPEALENLRQAFGAFCDPQRIQPRCPMGGPQAEDGPD</sequence>
<dbReference type="PANTHER" id="PTHR33154:SF18">
    <property type="entry name" value="ARSENICAL RESISTANCE OPERON REPRESSOR"/>
    <property type="match status" value="1"/>
</dbReference>